<reference evidence="2 3" key="1">
    <citation type="submission" date="2020-09" db="EMBL/GenBank/DDBJ databases">
        <title>Sinomicrobium weinanense sp. nov., a halophilic bacteria isolated from saline-alkali soil.</title>
        <authorList>
            <person name="Wu P."/>
            <person name="Ren H."/>
            <person name="Mei Y."/>
            <person name="Liang Y."/>
            <person name="Chen Z."/>
        </authorList>
    </citation>
    <scope>NUCLEOTIDE SEQUENCE [LARGE SCALE GENOMIC DNA]</scope>
    <source>
        <strain evidence="2 3">FJxs</strain>
    </source>
</reference>
<keyword evidence="1" id="KW-0472">Membrane</keyword>
<protein>
    <submittedName>
        <fullName evidence="2">Uncharacterized protein</fullName>
    </submittedName>
</protein>
<evidence type="ECO:0000256" key="1">
    <source>
        <dbReference type="SAM" id="Phobius"/>
    </source>
</evidence>
<evidence type="ECO:0000313" key="2">
    <source>
        <dbReference type="EMBL" id="MBC9797271.1"/>
    </source>
</evidence>
<keyword evidence="3" id="KW-1185">Reference proteome</keyword>
<dbReference type="EMBL" id="JACVDC010000052">
    <property type="protein sequence ID" value="MBC9797271.1"/>
    <property type="molecule type" value="Genomic_DNA"/>
</dbReference>
<feature type="transmembrane region" description="Helical" evidence="1">
    <location>
        <begin position="85"/>
        <end position="105"/>
    </location>
</feature>
<comment type="caution">
    <text evidence="2">The sequence shown here is derived from an EMBL/GenBank/DDBJ whole genome shotgun (WGS) entry which is preliminary data.</text>
</comment>
<evidence type="ECO:0000313" key="3">
    <source>
        <dbReference type="Proteomes" id="UP000653730"/>
    </source>
</evidence>
<accession>A0A926JU75</accession>
<proteinExistence type="predicted"/>
<keyword evidence="1" id="KW-1133">Transmembrane helix</keyword>
<feature type="transmembrane region" description="Helical" evidence="1">
    <location>
        <begin position="117"/>
        <end position="134"/>
    </location>
</feature>
<dbReference type="Proteomes" id="UP000653730">
    <property type="component" value="Unassembled WGS sequence"/>
</dbReference>
<feature type="transmembrane region" description="Helical" evidence="1">
    <location>
        <begin position="54"/>
        <end position="78"/>
    </location>
</feature>
<gene>
    <name evidence="2" type="ORF">IBL28_14950</name>
</gene>
<sequence>MKPEKKKKTMRRSLILGSLIALLIAISPYVFYLYESFPKAEVWETPFFSFKSAYFSTVYMAAWNFVNKFVPLYLLLLWFFTCRHWWYHIILIPIAMYAFQLFGTINDNVSYVDEMEIYYLIPIMLVIIPIVYLLRLRLFDKIVHGIDMKKLDEELKKYEVEDDDFSK</sequence>
<name>A0A926JU75_9FLAO</name>
<organism evidence="2 3">
    <name type="scientific">Sinomicrobium weinanense</name>
    <dbReference type="NCBI Taxonomy" id="2842200"/>
    <lineage>
        <taxon>Bacteria</taxon>
        <taxon>Pseudomonadati</taxon>
        <taxon>Bacteroidota</taxon>
        <taxon>Flavobacteriia</taxon>
        <taxon>Flavobacteriales</taxon>
        <taxon>Flavobacteriaceae</taxon>
        <taxon>Sinomicrobium</taxon>
    </lineage>
</organism>
<feature type="transmembrane region" description="Helical" evidence="1">
    <location>
        <begin position="12"/>
        <end position="34"/>
    </location>
</feature>
<keyword evidence="1" id="KW-0812">Transmembrane</keyword>
<dbReference type="AlphaFoldDB" id="A0A926JU75"/>